<dbReference type="GO" id="GO:0005886">
    <property type="term" value="C:plasma membrane"/>
    <property type="evidence" value="ECO:0007669"/>
    <property type="project" value="UniProtKB-SubCell"/>
</dbReference>
<feature type="transmembrane region" description="Helical" evidence="6">
    <location>
        <begin position="325"/>
        <end position="357"/>
    </location>
</feature>
<evidence type="ECO:0000256" key="5">
    <source>
        <dbReference type="ARBA" id="ARBA00023136"/>
    </source>
</evidence>
<dbReference type="Proteomes" id="UP000244962">
    <property type="component" value="Unassembled WGS sequence"/>
</dbReference>
<evidence type="ECO:0000256" key="3">
    <source>
        <dbReference type="ARBA" id="ARBA00022692"/>
    </source>
</evidence>
<evidence type="ECO:0000256" key="4">
    <source>
        <dbReference type="ARBA" id="ARBA00022989"/>
    </source>
</evidence>
<feature type="transmembrane region" description="Helical" evidence="6">
    <location>
        <begin position="12"/>
        <end position="37"/>
    </location>
</feature>
<feature type="transmembrane region" description="Helical" evidence="6">
    <location>
        <begin position="285"/>
        <end position="305"/>
    </location>
</feature>
<feature type="transmembrane region" description="Helical" evidence="6">
    <location>
        <begin position="49"/>
        <end position="69"/>
    </location>
</feature>
<keyword evidence="9" id="KW-1185">Reference proteome</keyword>
<dbReference type="RefSeq" id="WP_108962004.1">
    <property type="nucleotide sequence ID" value="NZ_QEFB01000001.1"/>
</dbReference>
<dbReference type="AlphaFoldDB" id="A0A2U1TGX4"/>
<organism evidence="8 9">
    <name type="scientific">Mycetocola zhujimingii</name>
    <dbReference type="NCBI Taxonomy" id="2079792"/>
    <lineage>
        <taxon>Bacteria</taxon>
        <taxon>Bacillati</taxon>
        <taxon>Actinomycetota</taxon>
        <taxon>Actinomycetes</taxon>
        <taxon>Micrococcales</taxon>
        <taxon>Microbacteriaceae</taxon>
        <taxon>Mycetocola</taxon>
    </lineage>
</organism>
<sequence>MRGRLRRYGSTFLVAALSGAFGTILVQGVGVLADLIAGDDIGERTSVQVALALVSVVFFGIAIFVGGLVTSNTVSTVIAGQTRELALFRLIGSSAARLRVQIAVDGLVVGFLGAITGFVLGAALTAASVAVGIATDGIPDLDYVLISPALGAPVVAVALVTWLAAWVGSRRVLDVTPVQAAAASVEPSRDETRARPLRNGVAFALIGVGVLLLVAGIVLGVISMLGVLVGMLGGILSFTGIVLAAPVFMPPILGLVGRMLGRRPTARIAAANAVRNPARSARTTIGLVIGITLVTMFAVAAQNYFDVIERSREQYPADYGDSDRILLLTIGVFAVLFGFSALIAAVGMVNNLSLSVMQRRRELGLLRALGFTKAQVRAMILAESVQMTVAAVGFGLVLGIVYGWAGSQALLGSILGGGFALPGVPWLVLAASAVAAAGLATGASLVPARRATRISPVEALAVE</sequence>
<evidence type="ECO:0000256" key="2">
    <source>
        <dbReference type="ARBA" id="ARBA00022475"/>
    </source>
</evidence>
<evidence type="ECO:0000259" key="7">
    <source>
        <dbReference type="Pfam" id="PF02687"/>
    </source>
</evidence>
<evidence type="ECO:0000256" key="1">
    <source>
        <dbReference type="ARBA" id="ARBA00004651"/>
    </source>
</evidence>
<comment type="caution">
    <text evidence="8">The sequence shown here is derived from an EMBL/GenBank/DDBJ whole genome shotgun (WGS) entry which is preliminary data.</text>
</comment>
<evidence type="ECO:0000256" key="6">
    <source>
        <dbReference type="SAM" id="Phobius"/>
    </source>
</evidence>
<feature type="transmembrane region" description="Helical" evidence="6">
    <location>
        <begin position="378"/>
        <end position="404"/>
    </location>
</feature>
<dbReference type="PANTHER" id="PTHR30287:SF1">
    <property type="entry name" value="INNER MEMBRANE PROTEIN"/>
    <property type="match status" value="1"/>
</dbReference>
<dbReference type="Pfam" id="PF02687">
    <property type="entry name" value="FtsX"/>
    <property type="match status" value="2"/>
</dbReference>
<dbReference type="PANTHER" id="PTHR30287">
    <property type="entry name" value="MEMBRANE COMPONENT OF PREDICTED ABC SUPERFAMILY METABOLITE UPTAKE TRANSPORTER"/>
    <property type="match status" value="1"/>
</dbReference>
<name>A0A2U1TGX4_9MICO</name>
<keyword evidence="3 6" id="KW-0812">Transmembrane</keyword>
<dbReference type="InterPro" id="IPR038766">
    <property type="entry name" value="Membrane_comp_ABC_pdt"/>
</dbReference>
<proteinExistence type="predicted"/>
<keyword evidence="4 6" id="KW-1133">Transmembrane helix</keyword>
<keyword evidence="5 6" id="KW-0472">Membrane</keyword>
<dbReference type="EMBL" id="QEFB01000001">
    <property type="protein sequence ID" value="PWC08137.1"/>
    <property type="molecule type" value="Genomic_DNA"/>
</dbReference>
<feature type="domain" description="ABC3 transporter permease C-terminal" evidence="7">
    <location>
        <begin position="57"/>
        <end position="167"/>
    </location>
</feature>
<feature type="transmembrane region" description="Helical" evidence="6">
    <location>
        <begin position="201"/>
        <end position="229"/>
    </location>
</feature>
<feature type="transmembrane region" description="Helical" evidence="6">
    <location>
        <begin position="145"/>
        <end position="167"/>
    </location>
</feature>
<comment type="subcellular location">
    <subcellularLocation>
        <location evidence="1">Cell membrane</location>
        <topology evidence="1">Multi-pass membrane protein</topology>
    </subcellularLocation>
</comment>
<feature type="transmembrane region" description="Helical" evidence="6">
    <location>
        <begin position="107"/>
        <end position="133"/>
    </location>
</feature>
<gene>
    <name evidence="8" type="ORF">DF223_01940</name>
</gene>
<evidence type="ECO:0000313" key="8">
    <source>
        <dbReference type="EMBL" id="PWC08137.1"/>
    </source>
</evidence>
<feature type="transmembrane region" description="Helical" evidence="6">
    <location>
        <begin position="235"/>
        <end position="257"/>
    </location>
</feature>
<dbReference type="InterPro" id="IPR003838">
    <property type="entry name" value="ABC3_permease_C"/>
</dbReference>
<keyword evidence="2" id="KW-1003">Cell membrane</keyword>
<accession>A0A2U1TGX4</accession>
<reference evidence="9" key="1">
    <citation type="submission" date="2018-04" db="EMBL/GenBank/DDBJ databases">
        <authorList>
            <person name="Liu S."/>
            <person name="Wang Z."/>
            <person name="Li J."/>
        </authorList>
    </citation>
    <scope>NUCLEOTIDE SEQUENCE [LARGE SCALE GENOMIC DNA]</scope>
    <source>
        <strain evidence="9">622</strain>
    </source>
</reference>
<feature type="domain" description="ABC3 transporter permease C-terminal" evidence="7">
    <location>
        <begin position="335"/>
        <end position="456"/>
    </location>
</feature>
<evidence type="ECO:0000313" key="9">
    <source>
        <dbReference type="Proteomes" id="UP000244962"/>
    </source>
</evidence>
<protein>
    <submittedName>
        <fullName evidence="8">ABC transporter permease</fullName>
    </submittedName>
</protein>
<feature type="transmembrane region" description="Helical" evidence="6">
    <location>
        <begin position="424"/>
        <end position="446"/>
    </location>
</feature>